<dbReference type="InterPro" id="IPR052802">
    <property type="entry name" value="KNTC1"/>
</dbReference>
<gene>
    <name evidence="1" type="ORF">LDAN0321_LOCUS2813</name>
    <name evidence="2" type="ORF">LDAN0321_LOCUS2814</name>
</gene>
<dbReference type="EMBL" id="HBGY01004675">
    <property type="protein sequence ID" value="CAD9560973.1"/>
    <property type="molecule type" value="Transcribed_RNA"/>
</dbReference>
<dbReference type="GO" id="GO:0000070">
    <property type="term" value="P:mitotic sister chromatid segregation"/>
    <property type="evidence" value="ECO:0007669"/>
    <property type="project" value="TreeGrafter"/>
</dbReference>
<dbReference type="PANTHER" id="PTHR15688">
    <property type="entry name" value="KINETOCHORE-ASSOCIATED PROTEIN 1"/>
    <property type="match status" value="1"/>
</dbReference>
<evidence type="ECO:0000313" key="2">
    <source>
        <dbReference type="EMBL" id="CAD9560973.1"/>
    </source>
</evidence>
<dbReference type="GO" id="GO:0005737">
    <property type="term" value="C:cytoplasm"/>
    <property type="evidence" value="ECO:0007669"/>
    <property type="project" value="TreeGrafter"/>
</dbReference>
<dbReference type="PANTHER" id="PTHR15688:SF1">
    <property type="entry name" value="KINETOCHORE-ASSOCIATED PROTEIN 1"/>
    <property type="match status" value="1"/>
</dbReference>
<dbReference type="GO" id="GO:0005828">
    <property type="term" value="C:kinetochore microtubule"/>
    <property type="evidence" value="ECO:0007669"/>
    <property type="project" value="TreeGrafter"/>
</dbReference>
<sequence length="1420" mass="157459">MSEWCTAVGRAVNTILDHDGEASCSLGVKFLEACGLLEPQNNTDAEREGSGALTITVKKMCRKAAAYADEISRSSSDGLSPMLIKAMKCIVHASVLLQEYVLIDFPSGASLAETTMLQNLSELVAHVLVRSDGGIGEEIDSFWKSLRYEYRSRRRILSDEKYVFDSGTSPKEDQGSWNASVSERFHSSWYISDGLLLPPLEALLQCMKFCSEQLNTAPSRQASCAYTDPFFPCDDDIYSFLSDRGAHSLAIRFYSFSVAIKSKKEDCSPSMMKFWENTTLALAERSLGSSASGIVSGTVDSQQAVIYLLNISKKMAFRVYGSALPTAINRRDFDRLKILAKLGVQLGGGKDTFFLPENVGWSNQSAFIGQCQELEKHAQWWKMLQIYDVKFEPRHFEGKRDGKNTSRKSNVEYVSSLMPLLIKGASCKINDPKEVLSLARSFGRDFGCDLNLAPQRHVEFLLSWPTVVSGTRRDKFDVRSNLDLCESATRRALQLLPSSMARSAVLRRCVIALETSPDEACGRDYERHSRILQLYRSELSIVLEERKCNNSGNSQESALFNEEFESIERRNDALAVLMSAFNEKEVDKRPNYPTMFLPLSIPFGSNRGKAVPPHCSVIEQSVGNQFDPLVQLHHILATDRSGAVTKALAPITYALGLPSGYIHARALQEQFKEAQNSKKRLLPPFEKEVLPVLKRLRSVNDGVALGAWCAKRYGETSHDRLQCLKHAHSLALIASNEAEQRKQQCPKSSDDYLSLAKQEKQALDTLKVLGEHQSCLSDLCMIENILQSEIPSGGKPLMKLQIQKILSEIIPRIKTKSASTGGNATFSRIPPEQFVEELLIESSHLASSAVLDGEIVDMESFRLVAMRVHAACAALDNEYSHIHVGNCARKLAKRWLMHGDDVNSSENIAGDDKEFGSSEIFDDHSFSEEDTVSFVMDLNLLGKSRTYMEDIGSGGTESTKIKQVSALEEPAGLNPNGSSREKSDLINTRSALRAAFVISFAKGYFDKLPSNSGNENLKPNKCQQHLRKGTKLSLNVSIGKGTKAEVVKDHARDLLKIVFTKADAKNKSMTRHPLSPKKAKYGKEGSVKTITFAMRNRALQAALVLCPRYEIDSIIHEEGYLKGGNCNLQKCAFGLFVATEVEAMGLPLPHSDLIHLSLMDRSSYARALWRDHGRSECRGFKGRLRLLLLELCTSEGHATDISLISKLLQDISHLDLRRTGLSGLEAVAVSSRSVPSKANLISAISENNNEALVNSLDKSLKIIWDELEESSQASINVKESLSVLRRLCKIATSLHDAAALPSRYLSSFNKRLCDLAKRFEPSEFSRGIVLLAYKLSRCARENERSMCLQEMMALADSPSVLKDIMGGSTFFHLHDDEATSEKLDTLNSLMLHVEGSFIRDIRQALSLLGGESNQSMLTSA</sequence>
<dbReference type="EMBL" id="HBGY01004674">
    <property type="protein sequence ID" value="CAD9560971.1"/>
    <property type="molecule type" value="Transcribed_RNA"/>
</dbReference>
<reference evidence="2" key="1">
    <citation type="submission" date="2021-01" db="EMBL/GenBank/DDBJ databases">
        <authorList>
            <person name="Corre E."/>
            <person name="Pelletier E."/>
            <person name="Niang G."/>
            <person name="Scheremetjew M."/>
            <person name="Finn R."/>
            <person name="Kale V."/>
            <person name="Holt S."/>
            <person name="Cochrane G."/>
            <person name="Meng A."/>
            <person name="Brown T."/>
            <person name="Cohen L."/>
        </authorList>
    </citation>
    <scope>NUCLEOTIDE SEQUENCE</scope>
    <source>
        <strain evidence="2">B650</strain>
    </source>
</reference>
<proteinExistence type="predicted"/>
<dbReference type="GO" id="GO:1990423">
    <property type="term" value="C:RZZ complex"/>
    <property type="evidence" value="ECO:0007669"/>
    <property type="project" value="TreeGrafter"/>
</dbReference>
<accession>A0A6U2LMI2</accession>
<name>A0A6U2LMI2_9STRA</name>
<organism evidence="2">
    <name type="scientific">Leptocylindrus danicus</name>
    <dbReference type="NCBI Taxonomy" id="163516"/>
    <lineage>
        <taxon>Eukaryota</taxon>
        <taxon>Sar</taxon>
        <taxon>Stramenopiles</taxon>
        <taxon>Ochrophyta</taxon>
        <taxon>Bacillariophyta</taxon>
        <taxon>Coscinodiscophyceae</taxon>
        <taxon>Chaetocerotophycidae</taxon>
        <taxon>Leptocylindrales</taxon>
        <taxon>Leptocylindraceae</taxon>
        <taxon>Leptocylindrus</taxon>
    </lineage>
</organism>
<protein>
    <submittedName>
        <fullName evidence="2">Uncharacterized protein</fullName>
    </submittedName>
</protein>
<dbReference type="GO" id="GO:0007094">
    <property type="term" value="P:mitotic spindle assembly checkpoint signaling"/>
    <property type="evidence" value="ECO:0007669"/>
    <property type="project" value="TreeGrafter"/>
</dbReference>
<dbReference type="GO" id="GO:0031267">
    <property type="term" value="F:small GTPase binding"/>
    <property type="evidence" value="ECO:0007669"/>
    <property type="project" value="TreeGrafter"/>
</dbReference>
<dbReference type="GO" id="GO:1903394">
    <property type="term" value="P:protein localization to kinetochore involved in kinetochore assembly"/>
    <property type="evidence" value="ECO:0007669"/>
    <property type="project" value="TreeGrafter"/>
</dbReference>
<evidence type="ECO:0000313" key="1">
    <source>
        <dbReference type="EMBL" id="CAD9560971.1"/>
    </source>
</evidence>